<gene>
    <name evidence="1" type="ordered locus">BcerKBAB4_0627</name>
</gene>
<reference evidence="1 2" key="1">
    <citation type="journal article" date="2008" name="Chem. Biol. Interact.">
        <title>Extending the Bacillus cereus group genomics to putative food-borne pathogens of different toxicity.</title>
        <authorList>
            <person name="Lapidus A."/>
            <person name="Goltsman E."/>
            <person name="Auger S."/>
            <person name="Galleron N."/>
            <person name="Segurens B."/>
            <person name="Dossat C."/>
            <person name="Land M.L."/>
            <person name="Broussolle V."/>
            <person name="Brillard J."/>
            <person name="Guinebretiere M.H."/>
            <person name="Sanchis V."/>
            <person name="Nguen-The C."/>
            <person name="Lereclus D."/>
            <person name="Richardson P."/>
            <person name="Wincker P."/>
            <person name="Weissenbach J."/>
            <person name="Ehrlich S.D."/>
            <person name="Sorokin A."/>
        </authorList>
    </citation>
    <scope>NUCLEOTIDE SEQUENCE [LARGE SCALE GENOMIC DNA]</scope>
    <source>
        <strain evidence="1 2">KBAB4</strain>
    </source>
</reference>
<dbReference type="Proteomes" id="UP000002154">
    <property type="component" value="Chromosome"/>
</dbReference>
<dbReference type="EMBL" id="CP000903">
    <property type="protein sequence ID" value="ABY41891.1"/>
    <property type="molecule type" value="Genomic_DNA"/>
</dbReference>
<organism evidence="1 2">
    <name type="scientific">Bacillus mycoides (strain KBAB4)</name>
    <name type="common">Bacillus weihenstephanensis</name>
    <dbReference type="NCBI Taxonomy" id="315730"/>
    <lineage>
        <taxon>Bacteria</taxon>
        <taxon>Bacillati</taxon>
        <taxon>Bacillota</taxon>
        <taxon>Bacilli</taxon>
        <taxon>Bacillales</taxon>
        <taxon>Bacillaceae</taxon>
        <taxon>Bacillus</taxon>
        <taxon>Bacillus cereus group</taxon>
    </lineage>
</organism>
<protein>
    <submittedName>
        <fullName evidence="1">Uncharacterized protein</fullName>
    </submittedName>
</protein>
<accession>A9VEZ2</accession>
<evidence type="ECO:0000313" key="1">
    <source>
        <dbReference type="EMBL" id="ABY41891.1"/>
    </source>
</evidence>
<name>A9VEZ2_BACMK</name>
<dbReference type="AlphaFoldDB" id="A9VEZ2"/>
<proteinExistence type="predicted"/>
<sequence length="42" mass="4666">MFTGLGISCTILMAILPGAIYSIHKKITTYGAQPWKEKKKPE</sequence>
<dbReference type="HOGENOM" id="CLU_3195704_0_0_9"/>
<dbReference type="KEGG" id="bwe:BcerKBAB4_0627"/>
<evidence type="ECO:0000313" key="2">
    <source>
        <dbReference type="Proteomes" id="UP000002154"/>
    </source>
</evidence>